<dbReference type="Gene3D" id="3.30.250.20">
    <property type="entry name" value="L1 transposable element, C-terminal domain"/>
    <property type="match status" value="1"/>
</dbReference>
<dbReference type="InterPro" id="IPR042566">
    <property type="entry name" value="L1_C"/>
</dbReference>
<dbReference type="Proteomes" id="UP001066276">
    <property type="component" value="Chromosome 7"/>
</dbReference>
<proteinExistence type="predicted"/>
<name>A0AAV7PQD3_PLEWA</name>
<evidence type="ECO:0000313" key="1">
    <source>
        <dbReference type="EMBL" id="KAJ1129429.1"/>
    </source>
</evidence>
<organism evidence="1 2">
    <name type="scientific">Pleurodeles waltl</name>
    <name type="common">Iberian ribbed newt</name>
    <dbReference type="NCBI Taxonomy" id="8319"/>
    <lineage>
        <taxon>Eukaryota</taxon>
        <taxon>Metazoa</taxon>
        <taxon>Chordata</taxon>
        <taxon>Craniata</taxon>
        <taxon>Vertebrata</taxon>
        <taxon>Euteleostomi</taxon>
        <taxon>Amphibia</taxon>
        <taxon>Batrachia</taxon>
        <taxon>Caudata</taxon>
        <taxon>Salamandroidea</taxon>
        <taxon>Salamandridae</taxon>
        <taxon>Pleurodelinae</taxon>
        <taxon>Pleurodeles</taxon>
    </lineage>
</organism>
<gene>
    <name evidence="1" type="ORF">NDU88_007799</name>
</gene>
<evidence type="ECO:0000313" key="2">
    <source>
        <dbReference type="Proteomes" id="UP001066276"/>
    </source>
</evidence>
<dbReference type="EMBL" id="JANPWB010000011">
    <property type="protein sequence ID" value="KAJ1129429.1"/>
    <property type="molecule type" value="Genomic_DNA"/>
</dbReference>
<comment type="caution">
    <text evidence="1">The sequence shown here is derived from an EMBL/GenBank/DDBJ whole genome shotgun (WGS) entry which is preliminary data.</text>
</comment>
<accession>A0AAV7PQD3</accession>
<reference evidence="1" key="1">
    <citation type="journal article" date="2022" name="bioRxiv">
        <title>Sequencing and chromosome-scale assembly of the giantPleurodeles waltlgenome.</title>
        <authorList>
            <person name="Brown T."/>
            <person name="Elewa A."/>
            <person name="Iarovenko S."/>
            <person name="Subramanian E."/>
            <person name="Araus A.J."/>
            <person name="Petzold A."/>
            <person name="Susuki M."/>
            <person name="Suzuki K.-i.T."/>
            <person name="Hayashi T."/>
            <person name="Toyoda A."/>
            <person name="Oliveira C."/>
            <person name="Osipova E."/>
            <person name="Leigh N.D."/>
            <person name="Simon A."/>
            <person name="Yun M.H."/>
        </authorList>
    </citation>
    <scope>NUCLEOTIDE SEQUENCE</scope>
    <source>
        <strain evidence="1">20211129_DDA</strain>
        <tissue evidence="1">Liver</tissue>
    </source>
</reference>
<keyword evidence="2" id="KW-1185">Reference proteome</keyword>
<dbReference type="AlphaFoldDB" id="A0AAV7PQD3"/>
<protein>
    <submittedName>
        <fullName evidence="1">Uncharacterized protein</fullName>
    </submittedName>
</protein>
<sequence>MAHRSPGPPPRTIIARIFNHCAQDAILQVARTHGDLHYENAIITFFPDYTLQVQKQYCCFDKVKKVLHAKELMYMMLFPARLLVLAEGKSWYFTSPADAWEWIE</sequence>